<evidence type="ECO:0000313" key="3">
    <source>
        <dbReference type="Proteomes" id="UP000271098"/>
    </source>
</evidence>
<evidence type="ECO:0000313" key="4">
    <source>
        <dbReference type="WBParaSite" id="GPUH_0000781101-mRNA-1"/>
    </source>
</evidence>
<evidence type="ECO:0000259" key="1">
    <source>
        <dbReference type="Pfam" id="PF07714"/>
    </source>
</evidence>
<dbReference type="EMBL" id="UYRT01021108">
    <property type="protein sequence ID" value="VDK59732.1"/>
    <property type="molecule type" value="Genomic_DNA"/>
</dbReference>
<dbReference type="InterPro" id="IPR001245">
    <property type="entry name" value="Ser-Thr/Tyr_kinase_cat_dom"/>
</dbReference>
<dbReference type="GO" id="GO:0004672">
    <property type="term" value="F:protein kinase activity"/>
    <property type="evidence" value="ECO:0007669"/>
    <property type="project" value="InterPro"/>
</dbReference>
<reference evidence="2 3" key="2">
    <citation type="submission" date="2018-11" db="EMBL/GenBank/DDBJ databases">
        <authorList>
            <consortium name="Pathogen Informatics"/>
        </authorList>
    </citation>
    <scope>NUCLEOTIDE SEQUENCE [LARGE SCALE GENOMIC DNA]</scope>
</reference>
<evidence type="ECO:0000313" key="2">
    <source>
        <dbReference type="EMBL" id="VDK59732.1"/>
    </source>
</evidence>
<feature type="domain" description="Serine-threonine/tyrosine-protein kinase catalytic" evidence="1">
    <location>
        <begin position="11"/>
        <end position="87"/>
    </location>
</feature>
<keyword evidence="3" id="KW-1185">Reference proteome</keyword>
<dbReference type="AlphaFoldDB" id="A0A183DGG1"/>
<dbReference type="Pfam" id="PF07714">
    <property type="entry name" value="PK_Tyr_Ser-Thr"/>
    <property type="match status" value="1"/>
</dbReference>
<dbReference type="Proteomes" id="UP000271098">
    <property type="component" value="Unassembled WGS sequence"/>
</dbReference>
<dbReference type="Gene3D" id="3.30.200.20">
    <property type="entry name" value="Phosphorylase Kinase, domain 1"/>
    <property type="match status" value="1"/>
</dbReference>
<sequence length="125" mass="14317">MLKILPVDELEGKFGEMKWAIWRQNLEGVAGDVDDEEDNACFEEQVLTKTLKNTADRRNLRKFLEESLALASVTQHDNIAHVCACCYYTLTYAFTESQDRLGRETFLGGGRNPKEFLVRVIIRTT</sequence>
<dbReference type="OrthoDB" id="6071166at2759"/>
<organism evidence="4">
    <name type="scientific">Gongylonema pulchrum</name>
    <dbReference type="NCBI Taxonomy" id="637853"/>
    <lineage>
        <taxon>Eukaryota</taxon>
        <taxon>Metazoa</taxon>
        <taxon>Ecdysozoa</taxon>
        <taxon>Nematoda</taxon>
        <taxon>Chromadorea</taxon>
        <taxon>Rhabditida</taxon>
        <taxon>Spirurina</taxon>
        <taxon>Spiruromorpha</taxon>
        <taxon>Spiruroidea</taxon>
        <taxon>Gongylonematidae</taxon>
        <taxon>Gongylonema</taxon>
    </lineage>
</organism>
<gene>
    <name evidence="2" type="ORF">GPUH_LOCUS7804</name>
</gene>
<proteinExistence type="predicted"/>
<protein>
    <submittedName>
        <fullName evidence="4">Pkinase_Tyr domain-containing protein</fullName>
    </submittedName>
</protein>
<reference evidence="4" key="1">
    <citation type="submission" date="2016-06" db="UniProtKB">
        <authorList>
            <consortium name="WormBaseParasite"/>
        </authorList>
    </citation>
    <scope>IDENTIFICATION</scope>
</reference>
<dbReference type="WBParaSite" id="GPUH_0000781101-mRNA-1">
    <property type="protein sequence ID" value="GPUH_0000781101-mRNA-1"/>
    <property type="gene ID" value="GPUH_0000781101"/>
</dbReference>
<accession>A0A183DGG1</accession>
<name>A0A183DGG1_9BILA</name>